<protein>
    <submittedName>
        <fullName evidence="1">Uncharacterized protein</fullName>
    </submittedName>
</protein>
<sequence length="246" mass="26963">MIPPDFALCIGVILARTSSKDFFDAIKARCFPSNRFQKLKVVCDLLGVLIENGAGHPQSNTTIILTLHRVFAIFKKLDVDADELDGLLAQAACHAPPNVGQVAFDQLVTEAILEKGDEKPLSTFIGQVIMNASQKNADSCQHPSLFVYRLSDPLTPAIQPPHPHSPFFPNHLINQAMCVVLLKILLTDLGGRAFTVDVRGTGELTARTPRGSPTQIHDHLLLDPPIQCTREHLSGNQRPNRLLTTN</sequence>
<name>A0A9Q3KQ91_9BASI</name>
<dbReference type="Proteomes" id="UP000765509">
    <property type="component" value="Unassembled WGS sequence"/>
</dbReference>
<evidence type="ECO:0000313" key="2">
    <source>
        <dbReference type="Proteomes" id="UP000765509"/>
    </source>
</evidence>
<dbReference type="OrthoDB" id="2505547at2759"/>
<proteinExistence type="predicted"/>
<organism evidence="1 2">
    <name type="scientific">Austropuccinia psidii MF-1</name>
    <dbReference type="NCBI Taxonomy" id="1389203"/>
    <lineage>
        <taxon>Eukaryota</taxon>
        <taxon>Fungi</taxon>
        <taxon>Dikarya</taxon>
        <taxon>Basidiomycota</taxon>
        <taxon>Pucciniomycotina</taxon>
        <taxon>Pucciniomycetes</taxon>
        <taxon>Pucciniales</taxon>
        <taxon>Sphaerophragmiaceae</taxon>
        <taxon>Austropuccinia</taxon>
    </lineage>
</organism>
<reference evidence="1" key="1">
    <citation type="submission" date="2021-03" db="EMBL/GenBank/DDBJ databases">
        <title>Draft genome sequence of rust myrtle Austropuccinia psidii MF-1, a brazilian biotype.</title>
        <authorList>
            <person name="Quecine M.C."/>
            <person name="Pachon D.M.R."/>
            <person name="Bonatelli M.L."/>
            <person name="Correr F.H."/>
            <person name="Franceschini L.M."/>
            <person name="Leite T.F."/>
            <person name="Margarido G.R.A."/>
            <person name="Almeida C.A."/>
            <person name="Ferrarezi J.A."/>
            <person name="Labate C.A."/>
        </authorList>
    </citation>
    <scope>NUCLEOTIDE SEQUENCE</scope>
    <source>
        <strain evidence="1">MF-1</strain>
    </source>
</reference>
<dbReference type="AlphaFoldDB" id="A0A9Q3KQ91"/>
<comment type="caution">
    <text evidence="1">The sequence shown here is derived from an EMBL/GenBank/DDBJ whole genome shotgun (WGS) entry which is preliminary data.</text>
</comment>
<accession>A0A9Q3KQ91</accession>
<dbReference type="EMBL" id="AVOT02118496">
    <property type="protein sequence ID" value="MBW0584611.1"/>
    <property type="molecule type" value="Genomic_DNA"/>
</dbReference>
<keyword evidence="2" id="KW-1185">Reference proteome</keyword>
<gene>
    <name evidence="1" type="ORF">O181_124326</name>
</gene>
<evidence type="ECO:0000313" key="1">
    <source>
        <dbReference type="EMBL" id="MBW0584611.1"/>
    </source>
</evidence>